<sequence>MALPWLIGLGVAALVAAVVISTLSDFFDKVDEKKKELKAAEAKISSLYKDGKYNKVKISFNKNGKIVGHETVEVTDEVAQEIYVGQTR</sequence>
<feature type="coiled-coil region" evidence="1">
    <location>
        <begin position="23"/>
        <end position="50"/>
    </location>
</feature>
<dbReference type="Proteomes" id="UP000257045">
    <property type="component" value="Unassembled WGS sequence"/>
</dbReference>
<dbReference type="RefSeq" id="WP_115569014.1">
    <property type="nucleotide sequence ID" value="NZ_NXLV01000002.1"/>
</dbReference>
<keyword evidence="4" id="KW-1185">Reference proteome</keyword>
<dbReference type="EMBL" id="NXLV01000002">
    <property type="protein sequence ID" value="RDU71804.1"/>
    <property type="molecule type" value="Genomic_DNA"/>
</dbReference>
<evidence type="ECO:0000313" key="3">
    <source>
        <dbReference type="EMBL" id="RDU71804.1"/>
    </source>
</evidence>
<gene>
    <name evidence="3" type="ORF">CQA58_01815</name>
</gene>
<evidence type="ECO:0000256" key="2">
    <source>
        <dbReference type="SAM" id="Phobius"/>
    </source>
</evidence>
<evidence type="ECO:0000256" key="1">
    <source>
        <dbReference type="SAM" id="Coils"/>
    </source>
</evidence>
<organism evidence="3 4">
    <name type="scientific">Helicobacter brantae</name>
    <dbReference type="NCBI Taxonomy" id="375927"/>
    <lineage>
        <taxon>Bacteria</taxon>
        <taxon>Pseudomonadati</taxon>
        <taxon>Campylobacterota</taxon>
        <taxon>Epsilonproteobacteria</taxon>
        <taxon>Campylobacterales</taxon>
        <taxon>Helicobacteraceae</taxon>
        <taxon>Helicobacter</taxon>
    </lineage>
</organism>
<accession>A0A3D8J4K3</accession>
<feature type="transmembrane region" description="Helical" evidence="2">
    <location>
        <begin position="6"/>
        <end position="27"/>
    </location>
</feature>
<protein>
    <submittedName>
        <fullName evidence="3">Uncharacterized protein</fullName>
    </submittedName>
</protein>
<evidence type="ECO:0000313" key="4">
    <source>
        <dbReference type="Proteomes" id="UP000257045"/>
    </source>
</evidence>
<name>A0A3D8J4K3_9HELI</name>
<keyword evidence="2" id="KW-1133">Transmembrane helix</keyword>
<keyword evidence="1" id="KW-0175">Coiled coil</keyword>
<comment type="caution">
    <text evidence="3">The sequence shown here is derived from an EMBL/GenBank/DDBJ whole genome shotgun (WGS) entry which is preliminary data.</text>
</comment>
<keyword evidence="2" id="KW-0812">Transmembrane</keyword>
<proteinExistence type="predicted"/>
<keyword evidence="2" id="KW-0472">Membrane</keyword>
<reference evidence="3 4" key="1">
    <citation type="submission" date="2018-04" db="EMBL/GenBank/DDBJ databases">
        <title>Novel Campyloabacter and Helicobacter Species and Strains.</title>
        <authorList>
            <person name="Mannion A.J."/>
            <person name="Shen Z."/>
            <person name="Fox J.G."/>
        </authorList>
    </citation>
    <scope>NUCLEOTIDE SEQUENCE [LARGE SCALE GENOMIC DNA]</scope>
    <source>
        <strain evidence="3 4">MIT 04-9366</strain>
    </source>
</reference>
<dbReference type="AlphaFoldDB" id="A0A3D8J4K3"/>